<evidence type="ECO:0000256" key="9">
    <source>
        <dbReference type="SAM" id="Phobius"/>
    </source>
</evidence>
<evidence type="ECO:0000313" key="12">
    <source>
        <dbReference type="Proteomes" id="UP000231742"/>
    </source>
</evidence>
<dbReference type="InterPro" id="IPR013685">
    <property type="entry name" value="POTRA_FtsQ_type"/>
</dbReference>
<keyword evidence="5 9" id="KW-1133">Transmembrane helix</keyword>
<proteinExistence type="predicted"/>
<evidence type="ECO:0000259" key="10">
    <source>
        <dbReference type="PROSITE" id="PS51779"/>
    </source>
</evidence>
<gene>
    <name evidence="11" type="ORF">CLV85_1695</name>
</gene>
<accession>A0A2M9D9V0</accession>
<reference evidence="11 12" key="1">
    <citation type="submission" date="2017-11" db="EMBL/GenBank/DDBJ databases">
        <title>Genomic Encyclopedia of Archaeal and Bacterial Type Strains, Phase II (KMG-II): From Individual Species to Whole Genera.</title>
        <authorList>
            <person name="Goeker M."/>
        </authorList>
    </citation>
    <scope>NUCLEOTIDE SEQUENCE [LARGE SCALE GENOMIC DNA]</scope>
    <source>
        <strain evidence="11 12">DSM 16400</strain>
    </source>
</reference>
<dbReference type="InterPro" id="IPR034746">
    <property type="entry name" value="POTRA"/>
</dbReference>
<keyword evidence="4 9" id="KW-0812">Transmembrane</keyword>
<feature type="domain" description="POTRA" evidence="10">
    <location>
        <begin position="157"/>
        <end position="225"/>
    </location>
</feature>
<keyword evidence="12" id="KW-1185">Reference proteome</keyword>
<sequence>MKRPEGFDKAAQQPDPASAKPRRKRGAADSGATGGDSAVSSKKLRASRAPKVSSPTATRAPAPSAAREASTPTAGKKAPRTPRERSRFRLSRAEPSPDVVAKRQLRRAARDRRRAEKAELRRFTRRARTRKYTLLSIAALVAVLLGLIAVAVFSPILALRTVIVDGTNRIDPAEIQAAVETQEGTPLALLDFDAINTELSVFPLIRSYVTEIVPPDTLLVHIVEREPIGSVTIDGVFTLVDPAGITIQESAERIAGVPLIDIGGADTSSPAFAAVTEVLLALPADLRARVESVSATTKDDVSFVLSGVGQRVVWGSASDSARKAALLEALISQRDPAEAGEFDVSAPSNGIFRPS</sequence>
<evidence type="ECO:0000256" key="6">
    <source>
        <dbReference type="ARBA" id="ARBA00023136"/>
    </source>
</evidence>
<dbReference type="EMBL" id="PGFH01000001">
    <property type="protein sequence ID" value="PJJ82494.1"/>
    <property type="molecule type" value="Genomic_DNA"/>
</dbReference>
<comment type="caution">
    <text evidence="11">The sequence shown here is derived from an EMBL/GenBank/DDBJ whole genome shotgun (WGS) entry which is preliminary data.</text>
</comment>
<dbReference type="PANTHER" id="PTHR37820:SF1">
    <property type="entry name" value="CELL DIVISION PROTEIN FTSQ"/>
    <property type="match status" value="1"/>
</dbReference>
<dbReference type="PANTHER" id="PTHR37820">
    <property type="entry name" value="CELL DIVISION PROTEIN DIVIB"/>
    <property type="match status" value="1"/>
</dbReference>
<dbReference type="InterPro" id="IPR050487">
    <property type="entry name" value="FtsQ_DivIB"/>
</dbReference>
<feature type="region of interest" description="Disordered" evidence="8">
    <location>
        <begin position="1"/>
        <end position="117"/>
    </location>
</feature>
<feature type="transmembrane region" description="Helical" evidence="9">
    <location>
        <begin position="132"/>
        <end position="153"/>
    </location>
</feature>
<dbReference type="Gene3D" id="3.10.20.310">
    <property type="entry name" value="membrane protein fhac"/>
    <property type="match status" value="1"/>
</dbReference>
<evidence type="ECO:0000256" key="4">
    <source>
        <dbReference type="ARBA" id="ARBA00022692"/>
    </source>
</evidence>
<protein>
    <submittedName>
        <fullName evidence="11">Cell division protein FtsQ</fullName>
    </submittedName>
</protein>
<keyword evidence="7" id="KW-0131">Cell cycle</keyword>
<evidence type="ECO:0000256" key="2">
    <source>
        <dbReference type="ARBA" id="ARBA00022475"/>
    </source>
</evidence>
<evidence type="ECO:0000256" key="7">
    <source>
        <dbReference type="ARBA" id="ARBA00023306"/>
    </source>
</evidence>
<feature type="compositionally biased region" description="Low complexity" evidence="8">
    <location>
        <begin position="53"/>
        <end position="74"/>
    </location>
</feature>
<feature type="compositionally biased region" description="Low complexity" evidence="8">
    <location>
        <begin position="28"/>
        <end position="41"/>
    </location>
</feature>
<organism evidence="11 12">
    <name type="scientific">Salinibacterium amurskyense</name>
    <dbReference type="NCBI Taxonomy" id="205941"/>
    <lineage>
        <taxon>Bacteria</taxon>
        <taxon>Bacillati</taxon>
        <taxon>Actinomycetota</taxon>
        <taxon>Actinomycetes</taxon>
        <taxon>Micrococcales</taxon>
        <taxon>Microbacteriaceae</taxon>
        <taxon>Salinibacterium</taxon>
    </lineage>
</organism>
<comment type="subcellular location">
    <subcellularLocation>
        <location evidence="1">Membrane</location>
    </subcellularLocation>
</comment>
<name>A0A2M9D9V0_9MICO</name>
<dbReference type="GO" id="GO:0051301">
    <property type="term" value="P:cell division"/>
    <property type="evidence" value="ECO:0007669"/>
    <property type="project" value="UniProtKB-KW"/>
</dbReference>
<dbReference type="PROSITE" id="PS51779">
    <property type="entry name" value="POTRA"/>
    <property type="match status" value="1"/>
</dbReference>
<dbReference type="RefSeq" id="WP_229820215.1">
    <property type="nucleotide sequence ID" value="NZ_BMZU01000001.1"/>
</dbReference>
<keyword evidence="6 9" id="KW-0472">Membrane</keyword>
<evidence type="ECO:0000256" key="5">
    <source>
        <dbReference type="ARBA" id="ARBA00022989"/>
    </source>
</evidence>
<dbReference type="AlphaFoldDB" id="A0A2M9D9V0"/>
<evidence type="ECO:0000256" key="3">
    <source>
        <dbReference type="ARBA" id="ARBA00022618"/>
    </source>
</evidence>
<feature type="compositionally biased region" description="Basic residues" evidence="8">
    <location>
        <begin position="103"/>
        <end position="112"/>
    </location>
</feature>
<keyword evidence="2" id="KW-1003">Cell membrane</keyword>
<dbReference type="Proteomes" id="UP000231742">
    <property type="component" value="Unassembled WGS sequence"/>
</dbReference>
<evidence type="ECO:0000313" key="11">
    <source>
        <dbReference type="EMBL" id="PJJ82494.1"/>
    </source>
</evidence>
<dbReference type="GO" id="GO:0005886">
    <property type="term" value="C:plasma membrane"/>
    <property type="evidence" value="ECO:0007669"/>
    <property type="project" value="TreeGrafter"/>
</dbReference>
<dbReference type="Pfam" id="PF08478">
    <property type="entry name" value="POTRA_1"/>
    <property type="match status" value="1"/>
</dbReference>
<evidence type="ECO:0000256" key="8">
    <source>
        <dbReference type="SAM" id="MobiDB-lite"/>
    </source>
</evidence>
<evidence type="ECO:0000256" key="1">
    <source>
        <dbReference type="ARBA" id="ARBA00004370"/>
    </source>
</evidence>
<keyword evidence="3 11" id="KW-0132">Cell division</keyword>